<dbReference type="InterPro" id="IPR006199">
    <property type="entry name" value="LexA_DNA-bd_dom"/>
</dbReference>
<evidence type="ECO:0000313" key="3">
    <source>
        <dbReference type="Proteomes" id="UP000281391"/>
    </source>
</evidence>
<dbReference type="PANTHER" id="PTHR33516">
    <property type="entry name" value="LEXA REPRESSOR"/>
    <property type="match status" value="1"/>
</dbReference>
<dbReference type="Pfam" id="PF01726">
    <property type="entry name" value="LexA_DNA_bind"/>
    <property type="match status" value="1"/>
</dbReference>
<dbReference type="KEGG" id="sof:NCTC11214_02154"/>
<sequence>MKELTERQSQVLTFVRKFMRDNGSAPTQREIADAIGCSSANAAMLLLKALERKGALTIRTGRSRGIVLNDSTSAPDFDTWLQSQAVPIEVDCGCVTAEVLLYWVKKAYSDGARAGAGEVEVAK</sequence>
<accession>A0A447KQV3</accession>
<dbReference type="Gene3D" id="1.10.10.10">
    <property type="entry name" value="Winged helix-like DNA-binding domain superfamily/Winged helix DNA-binding domain"/>
    <property type="match status" value="1"/>
</dbReference>
<organism evidence="2 3">
    <name type="scientific">Serratia odorifera</name>
    <dbReference type="NCBI Taxonomy" id="618"/>
    <lineage>
        <taxon>Bacteria</taxon>
        <taxon>Pseudomonadati</taxon>
        <taxon>Pseudomonadota</taxon>
        <taxon>Gammaproteobacteria</taxon>
        <taxon>Enterobacterales</taxon>
        <taxon>Yersiniaceae</taxon>
        <taxon>Serratia</taxon>
    </lineage>
</organism>
<evidence type="ECO:0000259" key="1">
    <source>
        <dbReference type="Pfam" id="PF01726"/>
    </source>
</evidence>
<dbReference type="InterPro" id="IPR036390">
    <property type="entry name" value="WH_DNA-bd_sf"/>
</dbReference>
<dbReference type="PANTHER" id="PTHR33516:SF2">
    <property type="entry name" value="LEXA REPRESSOR-RELATED"/>
    <property type="match status" value="1"/>
</dbReference>
<dbReference type="EC" id="3.4.21.88" evidence="2"/>
<dbReference type="SUPFAM" id="SSF46785">
    <property type="entry name" value="Winged helix' DNA-binding domain"/>
    <property type="match status" value="1"/>
</dbReference>
<dbReference type="EMBL" id="LR134117">
    <property type="protein sequence ID" value="VDZ56580.1"/>
    <property type="molecule type" value="Genomic_DNA"/>
</dbReference>
<dbReference type="GO" id="GO:0004252">
    <property type="term" value="F:serine-type endopeptidase activity"/>
    <property type="evidence" value="ECO:0007669"/>
    <property type="project" value="UniProtKB-EC"/>
</dbReference>
<dbReference type="GO" id="GO:0006508">
    <property type="term" value="P:proteolysis"/>
    <property type="evidence" value="ECO:0007669"/>
    <property type="project" value="InterPro"/>
</dbReference>
<dbReference type="RefSeq" id="WP_004957878.1">
    <property type="nucleotide sequence ID" value="NZ_LR134117.1"/>
</dbReference>
<name>A0A447KQV3_SEROD</name>
<evidence type="ECO:0000313" key="2">
    <source>
        <dbReference type="EMBL" id="VDZ56580.1"/>
    </source>
</evidence>
<feature type="domain" description="LexA repressor DNA-binding" evidence="1">
    <location>
        <begin position="1"/>
        <end position="65"/>
    </location>
</feature>
<dbReference type="Proteomes" id="UP000281391">
    <property type="component" value="Chromosome"/>
</dbReference>
<gene>
    <name evidence="2" type="primary">lexA_2</name>
    <name evidence="2" type="ORF">NCTC11214_02154</name>
</gene>
<proteinExistence type="predicted"/>
<keyword evidence="2" id="KW-0378">Hydrolase</keyword>
<dbReference type="AlphaFoldDB" id="A0A447KQV3"/>
<reference evidence="2 3" key="1">
    <citation type="submission" date="2018-12" db="EMBL/GenBank/DDBJ databases">
        <authorList>
            <consortium name="Pathogen Informatics"/>
        </authorList>
    </citation>
    <scope>NUCLEOTIDE SEQUENCE [LARGE SCALE GENOMIC DNA]</scope>
    <source>
        <strain evidence="2 3">NCTC11214</strain>
    </source>
</reference>
<protein>
    <submittedName>
        <fullName evidence="2">LexA repressor</fullName>
        <ecNumber evidence="2">3.4.21.88</ecNumber>
    </submittedName>
</protein>
<dbReference type="InterPro" id="IPR036388">
    <property type="entry name" value="WH-like_DNA-bd_sf"/>
</dbReference>
<dbReference type="InterPro" id="IPR050077">
    <property type="entry name" value="LexA_repressor"/>
</dbReference>